<reference evidence="1" key="2">
    <citation type="submission" date="2023-05" db="EMBL/GenBank/DDBJ databases">
        <authorList>
            <consortium name="Lawrence Berkeley National Laboratory"/>
            <person name="Steindorff A."/>
            <person name="Hensen N."/>
            <person name="Bonometti L."/>
            <person name="Westerberg I."/>
            <person name="Brannstrom I.O."/>
            <person name="Guillou S."/>
            <person name="Cros-Aarteil S."/>
            <person name="Calhoun S."/>
            <person name="Haridas S."/>
            <person name="Kuo A."/>
            <person name="Mondo S."/>
            <person name="Pangilinan J."/>
            <person name="Riley R."/>
            <person name="Labutti K."/>
            <person name="Andreopoulos B."/>
            <person name="Lipzen A."/>
            <person name="Chen C."/>
            <person name="Yanf M."/>
            <person name="Daum C."/>
            <person name="Ng V."/>
            <person name="Clum A."/>
            <person name="Ohm R."/>
            <person name="Martin F."/>
            <person name="Silar P."/>
            <person name="Natvig D."/>
            <person name="Lalanne C."/>
            <person name="Gautier V."/>
            <person name="Ament-Velasquez S.L."/>
            <person name="Kruys A."/>
            <person name="Hutchinson M.I."/>
            <person name="Powell A.J."/>
            <person name="Barry K."/>
            <person name="Miller A.N."/>
            <person name="Grigoriev I.V."/>
            <person name="Debuchy R."/>
            <person name="Gladieux P."/>
            <person name="Thoren M.H."/>
            <person name="Johannesson H."/>
        </authorList>
    </citation>
    <scope>NUCLEOTIDE SEQUENCE</scope>
    <source>
        <strain evidence="1">CBS 757.83</strain>
    </source>
</reference>
<keyword evidence="2" id="KW-1185">Reference proteome</keyword>
<dbReference type="AlphaFoldDB" id="A0AAN6PWE1"/>
<evidence type="ECO:0000313" key="2">
    <source>
        <dbReference type="Proteomes" id="UP001305647"/>
    </source>
</evidence>
<dbReference type="EMBL" id="MU863653">
    <property type="protein sequence ID" value="KAK4099023.1"/>
    <property type="molecule type" value="Genomic_DNA"/>
</dbReference>
<organism evidence="1 2">
    <name type="scientific">Parathielavia hyrcaniae</name>
    <dbReference type="NCBI Taxonomy" id="113614"/>
    <lineage>
        <taxon>Eukaryota</taxon>
        <taxon>Fungi</taxon>
        <taxon>Dikarya</taxon>
        <taxon>Ascomycota</taxon>
        <taxon>Pezizomycotina</taxon>
        <taxon>Sordariomycetes</taxon>
        <taxon>Sordariomycetidae</taxon>
        <taxon>Sordariales</taxon>
        <taxon>Chaetomiaceae</taxon>
        <taxon>Parathielavia</taxon>
    </lineage>
</organism>
<dbReference type="Proteomes" id="UP001305647">
    <property type="component" value="Unassembled WGS sequence"/>
</dbReference>
<comment type="caution">
    <text evidence="1">The sequence shown here is derived from an EMBL/GenBank/DDBJ whole genome shotgun (WGS) entry which is preliminary data.</text>
</comment>
<proteinExistence type="predicted"/>
<sequence>MDQANGSAPRPEMRRVVPFHVPYTTYGNGTPGSTVRLISWAISGQFRMSPVFNEIEDIRIRQQNIIYSMVCVGRWLYYHPAVTAGQYERHMAPLLYLIFAVVDMPGVDRPVGHDTIRWRQVSAIAVMQRFVVENRVRWTDDGDPWYKVPVGFEYDPSSYDASFSDYFYED</sequence>
<reference evidence="1" key="1">
    <citation type="journal article" date="2023" name="Mol. Phylogenet. Evol.">
        <title>Genome-scale phylogeny and comparative genomics of the fungal order Sordariales.</title>
        <authorList>
            <person name="Hensen N."/>
            <person name="Bonometti L."/>
            <person name="Westerberg I."/>
            <person name="Brannstrom I.O."/>
            <person name="Guillou S."/>
            <person name="Cros-Aarteil S."/>
            <person name="Calhoun S."/>
            <person name="Haridas S."/>
            <person name="Kuo A."/>
            <person name="Mondo S."/>
            <person name="Pangilinan J."/>
            <person name="Riley R."/>
            <person name="LaButti K."/>
            <person name="Andreopoulos B."/>
            <person name="Lipzen A."/>
            <person name="Chen C."/>
            <person name="Yan M."/>
            <person name="Daum C."/>
            <person name="Ng V."/>
            <person name="Clum A."/>
            <person name="Steindorff A."/>
            <person name="Ohm R.A."/>
            <person name="Martin F."/>
            <person name="Silar P."/>
            <person name="Natvig D.O."/>
            <person name="Lalanne C."/>
            <person name="Gautier V."/>
            <person name="Ament-Velasquez S.L."/>
            <person name="Kruys A."/>
            <person name="Hutchinson M.I."/>
            <person name="Powell A.J."/>
            <person name="Barry K."/>
            <person name="Miller A.N."/>
            <person name="Grigoriev I.V."/>
            <person name="Debuchy R."/>
            <person name="Gladieux P."/>
            <person name="Hiltunen Thoren M."/>
            <person name="Johannesson H."/>
        </authorList>
    </citation>
    <scope>NUCLEOTIDE SEQUENCE</scope>
    <source>
        <strain evidence="1">CBS 757.83</strain>
    </source>
</reference>
<gene>
    <name evidence="1" type="ORF">N658DRAFT_498834</name>
</gene>
<protein>
    <submittedName>
        <fullName evidence="1">Uncharacterized protein</fullName>
    </submittedName>
</protein>
<name>A0AAN6PWE1_9PEZI</name>
<accession>A0AAN6PWE1</accession>
<evidence type="ECO:0000313" key="1">
    <source>
        <dbReference type="EMBL" id="KAK4099023.1"/>
    </source>
</evidence>